<protein>
    <submittedName>
        <fullName evidence="1">Uncharacterized protein</fullName>
    </submittedName>
</protein>
<proteinExistence type="predicted"/>
<reference evidence="1 2" key="1">
    <citation type="submission" date="2018-01" db="EMBL/GenBank/DDBJ databases">
        <authorList>
            <person name="Paulsen S."/>
            <person name="Gram L.K."/>
        </authorList>
    </citation>
    <scope>NUCLEOTIDE SEQUENCE [LARGE SCALE GENOMIC DNA]</scope>
    <source>
        <strain evidence="1 2">S2676</strain>
    </source>
</reference>
<dbReference type="Proteomes" id="UP000310249">
    <property type="component" value="Unassembled WGS sequence"/>
</dbReference>
<evidence type="ECO:0000313" key="1">
    <source>
        <dbReference type="EMBL" id="TMP28484.1"/>
    </source>
</evidence>
<comment type="caution">
    <text evidence="1">The sequence shown here is derived from an EMBL/GenBank/DDBJ whole genome shotgun (WGS) entry which is preliminary data.</text>
</comment>
<name>A0A5S3WLM0_9GAMM</name>
<gene>
    <name evidence="1" type="ORF">CWB99_11260</name>
</gene>
<evidence type="ECO:0000313" key="2">
    <source>
        <dbReference type="Proteomes" id="UP000310249"/>
    </source>
</evidence>
<dbReference type="EMBL" id="PNCI01000024">
    <property type="protein sequence ID" value="TMP28484.1"/>
    <property type="molecule type" value="Genomic_DNA"/>
</dbReference>
<reference evidence="2" key="2">
    <citation type="submission" date="2019-06" db="EMBL/GenBank/DDBJ databases">
        <title>Co-occurence of chitin degradation, pigmentation and bioactivity in marine Pseudoalteromonas.</title>
        <authorList>
            <person name="Sonnenschein E.C."/>
            <person name="Bech P.K."/>
        </authorList>
    </citation>
    <scope>NUCLEOTIDE SEQUENCE [LARGE SCALE GENOMIC DNA]</scope>
    <source>
        <strain evidence="2">S2676</strain>
    </source>
</reference>
<organism evidence="1 2">
    <name type="scientific">Pseudoalteromonas rubra</name>
    <dbReference type="NCBI Taxonomy" id="43658"/>
    <lineage>
        <taxon>Bacteria</taxon>
        <taxon>Pseudomonadati</taxon>
        <taxon>Pseudomonadota</taxon>
        <taxon>Gammaproteobacteria</taxon>
        <taxon>Alteromonadales</taxon>
        <taxon>Pseudoalteromonadaceae</taxon>
        <taxon>Pseudoalteromonas</taxon>
    </lineage>
</organism>
<sequence length="120" mass="13623">MGGLVTKLIISVLLFVSLNTHSRESALDVDFFYLQYIMENVRNYSPGKSECRYTSGDETLLNEFLNANNKGVIRAKYSGIDKSEIRVFIPSLKWKRPGLYLTIKLSGNLCESFTLSEVMN</sequence>
<dbReference type="AlphaFoldDB" id="A0A5S3WLM0"/>
<accession>A0A5S3WLM0</accession>